<evidence type="ECO:0000256" key="2">
    <source>
        <dbReference type="ARBA" id="ARBA00023315"/>
    </source>
</evidence>
<feature type="domain" description="N-acetyltransferase" evidence="3">
    <location>
        <begin position="1"/>
        <end position="142"/>
    </location>
</feature>
<organism evidence="4 5">
    <name type="scientific">Aliikangiella coralliicola</name>
    <dbReference type="NCBI Taxonomy" id="2592383"/>
    <lineage>
        <taxon>Bacteria</taxon>
        <taxon>Pseudomonadati</taxon>
        <taxon>Pseudomonadota</taxon>
        <taxon>Gammaproteobacteria</taxon>
        <taxon>Oceanospirillales</taxon>
        <taxon>Pleioneaceae</taxon>
        <taxon>Aliikangiella</taxon>
    </lineage>
</organism>
<dbReference type="Pfam" id="PF00583">
    <property type="entry name" value="Acetyltransf_1"/>
    <property type="match status" value="1"/>
</dbReference>
<dbReference type="SUPFAM" id="SSF55729">
    <property type="entry name" value="Acyl-CoA N-acyltransferases (Nat)"/>
    <property type="match status" value="1"/>
</dbReference>
<dbReference type="PROSITE" id="PS51186">
    <property type="entry name" value="GNAT"/>
    <property type="match status" value="1"/>
</dbReference>
<protein>
    <submittedName>
        <fullName evidence="4">GNAT family N-acetyltransferase</fullName>
    </submittedName>
</protein>
<evidence type="ECO:0000259" key="3">
    <source>
        <dbReference type="PROSITE" id="PS51186"/>
    </source>
</evidence>
<gene>
    <name evidence="4" type="ORF">FLL46_01460</name>
</gene>
<keyword evidence="2" id="KW-0012">Acyltransferase</keyword>
<dbReference type="AlphaFoldDB" id="A0A545UJE1"/>
<comment type="caution">
    <text evidence="4">The sequence shown here is derived from an EMBL/GenBank/DDBJ whole genome shotgun (WGS) entry which is preliminary data.</text>
</comment>
<dbReference type="OrthoDB" id="6456007at2"/>
<dbReference type="Proteomes" id="UP000315439">
    <property type="component" value="Unassembled WGS sequence"/>
</dbReference>
<reference evidence="4 5" key="1">
    <citation type="submission" date="2019-07" db="EMBL/GenBank/DDBJ databases">
        <title>Draft genome for Aliikangiella sp. M105.</title>
        <authorList>
            <person name="Wang G."/>
        </authorList>
    </citation>
    <scope>NUCLEOTIDE SEQUENCE [LARGE SCALE GENOMIC DNA]</scope>
    <source>
        <strain evidence="4 5">M105</strain>
    </source>
</reference>
<dbReference type="InterPro" id="IPR000182">
    <property type="entry name" value="GNAT_dom"/>
</dbReference>
<dbReference type="CDD" id="cd04301">
    <property type="entry name" value="NAT_SF"/>
    <property type="match status" value="1"/>
</dbReference>
<evidence type="ECO:0000256" key="1">
    <source>
        <dbReference type="ARBA" id="ARBA00022679"/>
    </source>
</evidence>
<sequence length="142" mass="16164">MLIRDAKISDSSAISTMLTELGYADTDLFIEKKIAQQLAHNDAKIFVATDKNNILGFISLHFIPQLALEGDFCRISYFCVSQASRSKGVGAELEKHTLQLAKKRNCNRIEVHCHSRRKGAHEFYKKQGYNESPKYLIKMIEL</sequence>
<dbReference type="GO" id="GO:0016747">
    <property type="term" value="F:acyltransferase activity, transferring groups other than amino-acyl groups"/>
    <property type="evidence" value="ECO:0007669"/>
    <property type="project" value="InterPro"/>
</dbReference>
<keyword evidence="5" id="KW-1185">Reference proteome</keyword>
<accession>A0A545UJE1</accession>
<dbReference type="Gene3D" id="3.40.630.30">
    <property type="match status" value="1"/>
</dbReference>
<name>A0A545UJE1_9GAMM</name>
<evidence type="ECO:0000313" key="4">
    <source>
        <dbReference type="EMBL" id="TQV89579.1"/>
    </source>
</evidence>
<dbReference type="PANTHER" id="PTHR43877">
    <property type="entry name" value="AMINOALKYLPHOSPHONATE N-ACETYLTRANSFERASE-RELATED-RELATED"/>
    <property type="match status" value="1"/>
</dbReference>
<dbReference type="PANTHER" id="PTHR43877:SF2">
    <property type="entry name" value="AMINOALKYLPHOSPHONATE N-ACETYLTRANSFERASE-RELATED"/>
    <property type="match status" value="1"/>
</dbReference>
<dbReference type="RefSeq" id="WP_142891643.1">
    <property type="nucleotide sequence ID" value="NZ_ML660160.1"/>
</dbReference>
<proteinExistence type="predicted"/>
<evidence type="ECO:0000313" key="5">
    <source>
        <dbReference type="Proteomes" id="UP000315439"/>
    </source>
</evidence>
<dbReference type="EMBL" id="VIKS01000001">
    <property type="protein sequence ID" value="TQV89579.1"/>
    <property type="molecule type" value="Genomic_DNA"/>
</dbReference>
<dbReference type="InterPro" id="IPR016181">
    <property type="entry name" value="Acyl_CoA_acyltransferase"/>
</dbReference>
<keyword evidence="1 4" id="KW-0808">Transferase</keyword>
<dbReference type="InterPro" id="IPR050832">
    <property type="entry name" value="Bact_Acetyltransf"/>
</dbReference>